<dbReference type="HOGENOM" id="CLU_1236507_0_0_1"/>
<dbReference type="CDD" id="cd16964">
    <property type="entry name" value="YqgF"/>
    <property type="match status" value="1"/>
</dbReference>
<dbReference type="GO" id="GO:0000967">
    <property type="term" value="P:rRNA 5'-end processing"/>
    <property type="evidence" value="ECO:0007669"/>
    <property type="project" value="TreeGrafter"/>
</dbReference>
<gene>
    <name evidence="2" type="ORF">OSTLU_27647</name>
</gene>
<dbReference type="InterPro" id="IPR005227">
    <property type="entry name" value="YqgF"/>
</dbReference>
<dbReference type="eggNOG" id="KOG0228">
    <property type="taxonomic scope" value="Eukaryota"/>
</dbReference>
<name>A4S7X0_OSTLU</name>
<dbReference type="HAMAP" id="MF_00651">
    <property type="entry name" value="Nuclease_YqgF"/>
    <property type="match status" value="1"/>
</dbReference>
<organism evidence="2 3">
    <name type="scientific">Ostreococcus lucimarinus (strain CCE9901)</name>
    <dbReference type="NCBI Taxonomy" id="436017"/>
    <lineage>
        <taxon>Eukaryota</taxon>
        <taxon>Viridiplantae</taxon>
        <taxon>Chlorophyta</taxon>
        <taxon>Mamiellophyceae</taxon>
        <taxon>Mamiellales</taxon>
        <taxon>Bathycoccaceae</taxon>
        <taxon>Ostreococcus</taxon>
    </lineage>
</organism>
<dbReference type="PANTHER" id="PTHR33317:SF4">
    <property type="entry name" value="POLYNUCLEOTIDYL TRANSFERASE, RIBONUCLEASE H-LIKE SUPERFAMILY PROTEIN"/>
    <property type="match status" value="1"/>
</dbReference>
<evidence type="ECO:0000313" key="2">
    <source>
        <dbReference type="EMBL" id="ABO99817.1"/>
    </source>
</evidence>
<dbReference type="EMBL" id="CP000594">
    <property type="protein sequence ID" value="ABO99817.1"/>
    <property type="molecule type" value="Genomic_DNA"/>
</dbReference>
<dbReference type="OrthoDB" id="513770at2759"/>
<dbReference type="STRING" id="436017.A4S7X0"/>
<accession>A4S7X0</accession>
<evidence type="ECO:0000256" key="1">
    <source>
        <dbReference type="SAM" id="MobiDB-lite"/>
    </source>
</evidence>
<protein>
    <recommendedName>
        <fullName evidence="4">YqgF/RNase H-like domain-containing protein</fullName>
    </recommendedName>
</protein>
<feature type="region of interest" description="Disordered" evidence="1">
    <location>
        <begin position="1"/>
        <end position="23"/>
    </location>
</feature>
<dbReference type="GeneID" id="5005434"/>
<dbReference type="InterPro" id="IPR037027">
    <property type="entry name" value="YqgF/RNaseH-like_dom_sf"/>
</dbReference>
<dbReference type="Pfam" id="PF03652">
    <property type="entry name" value="RuvX"/>
    <property type="match status" value="1"/>
</dbReference>
<proteinExistence type="inferred from homology"/>
<dbReference type="RefSeq" id="XP_001421524.1">
    <property type="nucleotide sequence ID" value="XM_001421487.1"/>
</dbReference>
<dbReference type="SUPFAM" id="SSF53098">
    <property type="entry name" value="Ribonuclease H-like"/>
    <property type="match status" value="1"/>
</dbReference>
<dbReference type="OMA" id="ECCDRIV"/>
<reference evidence="2 3" key="1">
    <citation type="journal article" date="2007" name="Proc. Natl. Acad. Sci. U.S.A.">
        <title>The tiny eukaryote Ostreococcus provides genomic insights into the paradox of plankton speciation.</title>
        <authorList>
            <person name="Palenik B."/>
            <person name="Grimwood J."/>
            <person name="Aerts A."/>
            <person name="Rouze P."/>
            <person name="Salamov A."/>
            <person name="Putnam N."/>
            <person name="Dupont C."/>
            <person name="Jorgensen R."/>
            <person name="Derelle E."/>
            <person name="Rombauts S."/>
            <person name="Zhou K."/>
            <person name="Otillar R."/>
            <person name="Merchant S.S."/>
            <person name="Podell S."/>
            <person name="Gaasterland T."/>
            <person name="Napoli C."/>
            <person name="Gendler K."/>
            <person name="Manuell A."/>
            <person name="Tai V."/>
            <person name="Vallon O."/>
            <person name="Piganeau G."/>
            <person name="Jancek S."/>
            <person name="Heijde M."/>
            <person name="Jabbari K."/>
            <person name="Bowler C."/>
            <person name="Lohr M."/>
            <person name="Robbens S."/>
            <person name="Werner G."/>
            <person name="Dubchak I."/>
            <person name="Pazour G.J."/>
            <person name="Ren Q."/>
            <person name="Paulsen I."/>
            <person name="Delwiche C."/>
            <person name="Schmutz J."/>
            <person name="Rokhsar D."/>
            <person name="Van de Peer Y."/>
            <person name="Moreau H."/>
            <person name="Grigoriev I.V."/>
        </authorList>
    </citation>
    <scope>NUCLEOTIDE SEQUENCE [LARGE SCALE GENOMIC DNA]</scope>
    <source>
        <strain evidence="2 3">CCE9901</strain>
    </source>
</reference>
<dbReference type="PANTHER" id="PTHR33317">
    <property type="entry name" value="POLYNUCLEOTIDYL TRANSFERASE, RIBONUCLEASE H-LIKE SUPERFAMILY PROTEIN"/>
    <property type="match status" value="1"/>
</dbReference>
<sequence>MSPSWFSQRRAPFTDAQTSSSSLEDELRAARRARGDVIALGVDYGARRVGLAVSNGGAAPRPLRTLTHSGTATTTSTVRAILDVALEECCDRIVVGIPVPPGRAAKDRRGRGRGAVQMHAVCARFAGEVADACARSTNAETKALVVYTYDESRTSKEASERIATSGGSNENGALDSASAAILLERYFDGSYGEAKLVKAANG</sequence>
<evidence type="ECO:0008006" key="4">
    <source>
        <dbReference type="Google" id="ProtNLM"/>
    </source>
</evidence>
<dbReference type="Gene3D" id="3.30.420.140">
    <property type="entry name" value="YqgF/RNase H-like domain"/>
    <property type="match status" value="1"/>
</dbReference>
<dbReference type="Gramene" id="ABO99817">
    <property type="protein sequence ID" value="ABO99817"/>
    <property type="gene ID" value="OSTLU_27647"/>
</dbReference>
<dbReference type="KEGG" id="olu:OSTLU_27647"/>
<dbReference type="AlphaFoldDB" id="A4S7X0"/>
<dbReference type="InterPro" id="IPR012337">
    <property type="entry name" value="RNaseH-like_sf"/>
</dbReference>
<keyword evidence="3" id="KW-1185">Reference proteome</keyword>
<dbReference type="Proteomes" id="UP000001568">
    <property type="component" value="Chromosome 14"/>
</dbReference>
<evidence type="ECO:0000313" key="3">
    <source>
        <dbReference type="Proteomes" id="UP000001568"/>
    </source>
</evidence>